<proteinExistence type="predicted"/>
<dbReference type="AlphaFoldDB" id="A0A6M2B4G7"/>
<evidence type="ECO:0000313" key="2">
    <source>
        <dbReference type="Proteomes" id="UP000476696"/>
    </source>
</evidence>
<accession>A0A6M2B4G7</accession>
<name>A0A6M2B4G7_9GAMM</name>
<protein>
    <submittedName>
        <fullName evidence="1">Uncharacterized protein</fullName>
    </submittedName>
</protein>
<dbReference type="EMBL" id="JAADJS010000002">
    <property type="protein sequence ID" value="NGX87267.1"/>
    <property type="molecule type" value="Genomic_DNA"/>
</dbReference>
<evidence type="ECO:0000313" key="1">
    <source>
        <dbReference type="EMBL" id="NGX87267.1"/>
    </source>
</evidence>
<organism evidence="1 2">
    <name type="scientific">Rahnella contaminans</name>
    <dbReference type="NCBI Taxonomy" id="2703882"/>
    <lineage>
        <taxon>Bacteria</taxon>
        <taxon>Pseudomonadati</taxon>
        <taxon>Pseudomonadota</taxon>
        <taxon>Gammaproteobacteria</taxon>
        <taxon>Enterobacterales</taxon>
        <taxon>Yersiniaceae</taxon>
        <taxon>Rahnella</taxon>
    </lineage>
</organism>
<comment type="caution">
    <text evidence="1">The sequence shown here is derived from an EMBL/GenBank/DDBJ whole genome shotgun (WGS) entry which is preliminary data.</text>
</comment>
<reference evidence="1 2" key="2">
    <citation type="submission" date="2020-03" db="EMBL/GenBank/DDBJ databases">
        <title>Rahnella aceri sp. nov., isoated from traditional Jeju Makgeolli.</title>
        <authorList>
            <person name="Kim I.S."/>
            <person name="Jeon D."/>
        </authorList>
    </citation>
    <scope>NUCLEOTIDE SEQUENCE [LARGE SCALE GENOMIC DNA]</scope>
    <source>
        <strain evidence="1 2">Lac-M11</strain>
    </source>
</reference>
<keyword evidence="2" id="KW-1185">Reference proteome</keyword>
<dbReference type="RefSeq" id="WP_423567407.1">
    <property type="nucleotide sequence ID" value="NZ_JBMVEB010000001.1"/>
</dbReference>
<sequence length="134" mass="15480">MIIEAQYDNQKARMVASLYFSFLSKNKILISLSGTGYLYNNENVVIEKKTLLRNIYYDYIHESKATDTYSMTSSQINIDSVDDFDWRISSLLLMNSFFLTGHTDTLVLKKFDDNALLIENNQSPFTLCIFSKSL</sequence>
<dbReference type="Proteomes" id="UP000476696">
    <property type="component" value="Unassembled WGS sequence"/>
</dbReference>
<reference evidence="1 2" key="1">
    <citation type="submission" date="2020-01" db="EMBL/GenBank/DDBJ databases">
        <authorList>
            <person name="Lee S.D."/>
        </authorList>
    </citation>
    <scope>NUCLEOTIDE SEQUENCE [LARGE SCALE GENOMIC DNA]</scope>
    <source>
        <strain evidence="1 2">Lac-M11</strain>
    </source>
</reference>
<gene>
    <name evidence="1" type="ORF">GW579_09235</name>
</gene>